<name>A0A0F5IPA2_9BACT</name>
<evidence type="ECO:0000313" key="3">
    <source>
        <dbReference type="EMBL" id="KKB47399.1"/>
    </source>
</evidence>
<dbReference type="Pfam" id="PF18818">
    <property type="entry name" value="MPTase-PolyVal"/>
    <property type="match status" value="1"/>
</dbReference>
<feature type="domain" description="N-terminal" evidence="1">
    <location>
        <begin position="11"/>
        <end position="139"/>
    </location>
</feature>
<dbReference type="Pfam" id="PF08401">
    <property type="entry name" value="ArdcN"/>
    <property type="match status" value="1"/>
</dbReference>
<dbReference type="AlphaFoldDB" id="A0A0F5IPA2"/>
<evidence type="ECO:0000313" key="4">
    <source>
        <dbReference type="Proteomes" id="UP000033035"/>
    </source>
</evidence>
<evidence type="ECO:0000259" key="1">
    <source>
        <dbReference type="Pfam" id="PF08401"/>
    </source>
</evidence>
<sequence length="324" mass="37313">MATTNSTIEKIAPMFTDLLIKKIECLKTDWQKPWIASLEQGLPRNIRGTLYNGGNVLMLLFYTEFMKFTLPVFLTFNQAKEEDLSVSKGARSFPVYYWFKFVVHKETKKTIKYEEYRKLTAAEQENYKVIPQMKYYNVFNIDQTDFAGKYPERYERMKKGEHPEDYSDGMIYEALDELVCLQNWYCPIKVQYSDSAYYSPSSDHIVCPQREQFPQGAEYYGTLLHEMAHSTGSPQRLNRTFGSFFGDALYAREELVAELTAALCGAFFGYAAAPQENNAAYLKHWLTKLKEEPAFLVEILGDVNKAAKMIADKVTEPMNEPAAA</sequence>
<dbReference type="STRING" id="1203610.HMPREF1536_05043"/>
<reference evidence="3 4" key="1">
    <citation type="submission" date="2013-04" db="EMBL/GenBank/DDBJ databases">
        <title>The Genome Sequence of Parabacteroides gordonii DSM 23371.</title>
        <authorList>
            <consortium name="The Broad Institute Genomics Platform"/>
            <person name="Earl A."/>
            <person name="Ward D."/>
            <person name="Feldgarden M."/>
            <person name="Gevers D."/>
            <person name="Martens E."/>
            <person name="Sakamoto M."/>
            <person name="Benno Y."/>
            <person name="Suzuki N."/>
            <person name="Matsunaga N."/>
            <person name="Koshihara K."/>
            <person name="Seki M."/>
            <person name="Komiya H."/>
            <person name="Walker B."/>
            <person name="Young S."/>
            <person name="Zeng Q."/>
            <person name="Gargeya S."/>
            <person name="Fitzgerald M."/>
            <person name="Haas B."/>
            <person name="Abouelleil A."/>
            <person name="Allen A.W."/>
            <person name="Alvarado L."/>
            <person name="Arachchi H.M."/>
            <person name="Berlin A.M."/>
            <person name="Chapman S.B."/>
            <person name="Gainer-Dewar J."/>
            <person name="Goldberg J."/>
            <person name="Griggs A."/>
            <person name="Gujja S."/>
            <person name="Hansen M."/>
            <person name="Howarth C."/>
            <person name="Imamovic A."/>
            <person name="Ireland A."/>
            <person name="Larimer J."/>
            <person name="McCowan C."/>
            <person name="Murphy C."/>
            <person name="Pearson M."/>
            <person name="Poon T.W."/>
            <person name="Priest M."/>
            <person name="Roberts A."/>
            <person name="Saif S."/>
            <person name="Shea T."/>
            <person name="Sisk P."/>
            <person name="Sykes S."/>
            <person name="Wortman J."/>
            <person name="Nusbaum C."/>
            <person name="Birren B."/>
        </authorList>
    </citation>
    <scope>NUCLEOTIDE SEQUENCE [LARGE SCALE GENOMIC DNA]</scope>
    <source>
        <strain evidence="3 4">MS-1</strain>
    </source>
</reference>
<evidence type="ECO:0000259" key="2">
    <source>
        <dbReference type="Pfam" id="PF18818"/>
    </source>
</evidence>
<gene>
    <name evidence="3" type="ORF">HMPREF1536_05043</name>
</gene>
<dbReference type="Proteomes" id="UP000033035">
    <property type="component" value="Unassembled WGS sequence"/>
</dbReference>
<protein>
    <recommendedName>
        <fullName evidence="5">DUF1738 domain-containing protein</fullName>
    </recommendedName>
</protein>
<organism evidence="3 4">
    <name type="scientific">Parabacteroides gordonii MS-1 = DSM 23371</name>
    <dbReference type="NCBI Taxonomy" id="1203610"/>
    <lineage>
        <taxon>Bacteria</taxon>
        <taxon>Pseudomonadati</taxon>
        <taxon>Bacteroidota</taxon>
        <taxon>Bacteroidia</taxon>
        <taxon>Bacteroidales</taxon>
        <taxon>Tannerellaceae</taxon>
        <taxon>Parabacteroides</taxon>
    </lineage>
</organism>
<evidence type="ECO:0008006" key="5">
    <source>
        <dbReference type="Google" id="ProtNLM"/>
    </source>
</evidence>
<proteinExistence type="predicted"/>
<dbReference type="InterPro" id="IPR017113">
    <property type="entry name" value="Antirestriction_ArdC"/>
</dbReference>
<dbReference type="RefSeq" id="WP_028728681.1">
    <property type="nucleotide sequence ID" value="NZ_AUAE01000035.1"/>
</dbReference>
<dbReference type="HOGENOM" id="CLU_041111_3_0_10"/>
<keyword evidence="4" id="KW-1185">Reference proteome</keyword>
<feature type="domain" description="Polyvalent protein metallopeptidase" evidence="2">
    <location>
        <begin position="188"/>
        <end position="295"/>
    </location>
</feature>
<dbReference type="EMBL" id="AQHW01000029">
    <property type="protein sequence ID" value="KKB47399.1"/>
    <property type="molecule type" value="Genomic_DNA"/>
</dbReference>
<dbReference type="GO" id="GO:0003697">
    <property type="term" value="F:single-stranded DNA binding"/>
    <property type="evidence" value="ECO:0007669"/>
    <property type="project" value="InterPro"/>
</dbReference>
<dbReference type="PIRSF" id="PIRSF037112">
    <property type="entry name" value="Antirestriction_ArdC"/>
    <property type="match status" value="1"/>
</dbReference>
<dbReference type="PATRIC" id="fig|1203610.3.peg.5147"/>
<comment type="caution">
    <text evidence="3">The sequence shown here is derived from an EMBL/GenBank/DDBJ whole genome shotgun (WGS) entry which is preliminary data.</text>
</comment>
<accession>A0A0F5IPA2</accession>
<dbReference type="InterPro" id="IPR041459">
    <property type="entry name" value="MPTase-PolyVal"/>
</dbReference>
<dbReference type="InterPro" id="IPR013610">
    <property type="entry name" value="ArdC_N"/>
</dbReference>